<accession>A0A0A9ACR0</accession>
<name>A0A0A9ACR0_ARUDO</name>
<organism evidence="1">
    <name type="scientific">Arundo donax</name>
    <name type="common">Giant reed</name>
    <name type="synonym">Donax arundinaceus</name>
    <dbReference type="NCBI Taxonomy" id="35708"/>
    <lineage>
        <taxon>Eukaryota</taxon>
        <taxon>Viridiplantae</taxon>
        <taxon>Streptophyta</taxon>
        <taxon>Embryophyta</taxon>
        <taxon>Tracheophyta</taxon>
        <taxon>Spermatophyta</taxon>
        <taxon>Magnoliopsida</taxon>
        <taxon>Liliopsida</taxon>
        <taxon>Poales</taxon>
        <taxon>Poaceae</taxon>
        <taxon>PACMAD clade</taxon>
        <taxon>Arundinoideae</taxon>
        <taxon>Arundineae</taxon>
        <taxon>Arundo</taxon>
    </lineage>
</organism>
<evidence type="ECO:0000313" key="1">
    <source>
        <dbReference type="EMBL" id="JAD48901.1"/>
    </source>
</evidence>
<sequence>MLAAHMLRAITKPFNSWTNFHSSPQICAGDRHPLYKCPLKQLCTCHKL</sequence>
<proteinExistence type="predicted"/>
<reference evidence="1" key="1">
    <citation type="submission" date="2014-09" db="EMBL/GenBank/DDBJ databases">
        <authorList>
            <person name="Magalhaes I.L.F."/>
            <person name="Oliveira U."/>
            <person name="Santos F.R."/>
            <person name="Vidigal T.H.D.A."/>
            <person name="Brescovit A.D."/>
            <person name="Santos A.J."/>
        </authorList>
    </citation>
    <scope>NUCLEOTIDE SEQUENCE</scope>
    <source>
        <tissue evidence="1">Shoot tissue taken approximately 20 cm above the soil surface</tissue>
    </source>
</reference>
<dbReference type="EMBL" id="GBRH01248994">
    <property type="protein sequence ID" value="JAD48901.1"/>
    <property type="molecule type" value="Transcribed_RNA"/>
</dbReference>
<reference evidence="1" key="2">
    <citation type="journal article" date="2015" name="Data Brief">
        <title>Shoot transcriptome of the giant reed, Arundo donax.</title>
        <authorList>
            <person name="Barrero R.A."/>
            <person name="Guerrero F.D."/>
            <person name="Moolhuijzen P."/>
            <person name="Goolsby J.A."/>
            <person name="Tidwell J."/>
            <person name="Bellgard S.E."/>
            <person name="Bellgard M.I."/>
        </authorList>
    </citation>
    <scope>NUCLEOTIDE SEQUENCE</scope>
    <source>
        <tissue evidence="1">Shoot tissue taken approximately 20 cm above the soil surface</tissue>
    </source>
</reference>
<protein>
    <submittedName>
        <fullName evidence="1">Molybdopterin biosynthesis CNX3 protein</fullName>
    </submittedName>
</protein>
<dbReference type="AlphaFoldDB" id="A0A0A9ACR0"/>